<proteinExistence type="predicted"/>
<keyword evidence="3" id="KW-1185">Reference proteome</keyword>
<evidence type="ECO:0000313" key="2">
    <source>
        <dbReference type="EMBL" id="TYB70811.1"/>
    </source>
</evidence>
<dbReference type="EMBL" id="VSKL01000007">
    <property type="protein sequence ID" value="TYB70811.1"/>
    <property type="molecule type" value="Genomic_DNA"/>
</dbReference>
<evidence type="ECO:0000313" key="3">
    <source>
        <dbReference type="Proteomes" id="UP000324358"/>
    </source>
</evidence>
<dbReference type="AlphaFoldDB" id="A0A5D0QQ28"/>
<organism evidence="2 3">
    <name type="scientific">Bizionia algoritergicola</name>
    <dbReference type="NCBI Taxonomy" id="291187"/>
    <lineage>
        <taxon>Bacteria</taxon>
        <taxon>Pseudomonadati</taxon>
        <taxon>Bacteroidota</taxon>
        <taxon>Flavobacteriia</taxon>
        <taxon>Flavobacteriales</taxon>
        <taxon>Flavobacteriaceae</taxon>
        <taxon>Bizionia</taxon>
    </lineage>
</organism>
<dbReference type="OrthoDB" id="3034330at2"/>
<dbReference type="InterPro" id="IPR046230">
    <property type="entry name" value="DUF6263"/>
</dbReference>
<feature type="signal peptide" evidence="1">
    <location>
        <begin position="1"/>
        <end position="21"/>
    </location>
</feature>
<reference evidence="2 3" key="1">
    <citation type="submission" date="2019-08" db="EMBL/GenBank/DDBJ databases">
        <title>Genomes of Antarctic Bizionia species.</title>
        <authorList>
            <person name="Bowman J.P."/>
        </authorList>
    </citation>
    <scope>NUCLEOTIDE SEQUENCE [LARGE SCALE GENOMIC DNA]</scope>
    <source>
        <strain evidence="2 3">APA-1</strain>
    </source>
</reference>
<comment type="caution">
    <text evidence="2">The sequence shown here is derived from an EMBL/GenBank/DDBJ whole genome shotgun (WGS) entry which is preliminary data.</text>
</comment>
<sequence>MQRILATSILLFTLLGSNTYAQTQLQYKLKIGDSIAVHQKANQKITQDIDGTKHEMTNILESKFVLAVKTVTDSSYILDFTYKLFKLQSNSNLYGEIMSINTDEPIENGDTEAAIFSGLTQSKLKIELLKTGDIISVRGTTRLINNMMKHAGIEDEFTKQIMIEEMKKEFGSQSLSDSFEQFTFIYPSKKVAVNDRWENTYSGELEAKNTWTLKALSPSIDILGTAYISLESVEENYTMILEGEQKTLISADIKTGIVKTMSVTSKTQGNTVSLQNNSVKIPTTINSVTTYKTKLYVQ</sequence>
<accession>A0A5D0QQ28</accession>
<gene>
    <name evidence="2" type="ORF">ES675_14975</name>
</gene>
<feature type="chain" id="PRO_5022754649" evidence="1">
    <location>
        <begin position="22"/>
        <end position="298"/>
    </location>
</feature>
<protein>
    <submittedName>
        <fullName evidence="2">Uncharacterized protein</fullName>
    </submittedName>
</protein>
<keyword evidence="1" id="KW-0732">Signal</keyword>
<name>A0A5D0QQ28_9FLAO</name>
<dbReference type="Pfam" id="PF19777">
    <property type="entry name" value="DUF6263"/>
    <property type="match status" value="1"/>
</dbReference>
<dbReference type="RefSeq" id="WP_066252699.1">
    <property type="nucleotide sequence ID" value="NZ_VSKL01000007.1"/>
</dbReference>
<evidence type="ECO:0000256" key="1">
    <source>
        <dbReference type="SAM" id="SignalP"/>
    </source>
</evidence>
<dbReference type="Proteomes" id="UP000324358">
    <property type="component" value="Unassembled WGS sequence"/>
</dbReference>